<evidence type="ECO:0000313" key="4">
    <source>
        <dbReference type="Proteomes" id="UP000244378"/>
    </source>
</evidence>
<evidence type="ECO:0000313" key="5">
    <source>
        <dbReference type="Proteomes" id="UP000469927"/>
    </source>
</evidence>
<evidence type="ECO:0000313" key="2">
    <source>
        <dbReference type="EMBL" id="KAB0884829.1"/>
    </source>
</evidence>
<feature type="chain" id="PRO_5015544450" evidence="1">
    <location>
        <begin position="19"/>
        <end position="120"/>
    </location>
</feature>
<comment type="caution">
    <text evidence="3">The sequence shown here is derived from an EMBL/GenBank/DDBJ whole genome shotgun (WGS) entry which is preliminary data.</text>
</comment>
<accession>A0A2T7AWE6</accession>
<feature type="signal peptide" evidence="1">
    <location>
        <begin position="1"/>
        <end position="18"/>
    </location>
</feature>
<dbReference type="Proteomes" id="UP000469927">
    <property type="component" value="Unassembled WGS sequence"/>
</dbReference>
<dbReference type="EMBL" id="MSAE01000007">
    <property type="protein sequence ID" value="PUX16521.1"/>
    <property type="molecule type" value="Genomic_DNA"/>
</dbReference>
<dbReference type="Proteomes" id="UP000244378">
    <property type="component" value="Unassembled WGS sequence"/>
</dbReference>
<name>A0A2T7AWE6_9ENTR</name>
<reference evidence="2 5" key="2">
    <citation type="submission" date="2019-08" db="EMBL/GenBank/DDBJ databases">
        <title>Prevalence, distribution, and phylogeny of type two toxin-antitoxin genes possessed by Cronobacter species where C. sakazakii homologs follow sequence type lineages.</title>
        <authorList>
            <person name="Finkelstein S."/>
            <person name="Negrete F."/>
            <person name="Jang H."/>
            <person name="Gopinath G.R."/>
            <person name="Tall B.D."/>
        </authorList>
    </citation>
    <scope>NUCLEOTIDE SEQUENCE [LARGE SCALE GENOMIC DNA]</scope>
    <source>
        <strain evidence="2 5">MOD1_GK1257</strain>
    </source>
</reference>
<dbReference type="AlphaFoldDB" id="A0A2T7AWE6"/>
<gene>
    <name evidence="3" type="ORF">AUN14_05670</name>
    <name evidence="2" type="ORF">FZI19_03260</name>
</gene>
<dbReference type="EMBL" id="WAGD01000008">
    <property type="protein sequence ID" value="KAB0884829.1"/>
    <property type="molecule type" value="Genomic_DNA"/>
</dbReference>
<proteinExistence type="predicted"/>
<evidence type="ECO:0000313" key="3">
    <source>
        <dbReference type="EMBL" id="PUX16521.1"/>
    </source>
</evidence>
<dbReference type="RefSeq" id="WP_075192660.1">
    <property type="nucleotide sequence ID" value="NZ_JADKNN010000031.1"/>
</dbReference>
<organism evidence="3 4">
    <name type="scientific">Cronobacter muytjensii</name>
    <dbReference type="NCBI Taxonomy" id="413501"/>
    <lineage>
        <taxon>Bacteria</taxon>
        <taxon>Pseudomonadati</taxon>
        <taxon>Pseudomonadota</taxon>
        <taxon>Gammaproteobacteria</taxon>
        <taxon>Enterobacterales</taxon>
        <taxon>Enterobacteriaceae</taxon>
        <taxon>Cronobacter</taxon>
    </lineage>
</organism>
<keyword evidence="5" id="KW-1185">Reference proteome</keyword>
<evidence type="ECO:0000256" key="1">
    <source>
        <dbReference type="SAM" id="SignalP"/>
    </source>
</evidence>
<reference evidence="3 4" key="1">
    <citation type="submission" date="2016-12" db="EMBL/GenBank/DDBJ databases">
        <title>Analysis of the Molecular Diversity Among Cronobacter Species Isolated from Filth Flies Using a Pan Genomic DNA Microarray.</title>
        <authorList>
            <person name="Pava-Ripoll M."/>
            <person name="Tall B."/>
            <person name="Farber J."/>
            <person name="Fanning S."/>
            <person name="Lehner A."/>
            <person name="Stephan R."/>
            <person name="Pagotto F."/>
            <person name="Iverson C."/>
            <person name="Ziobro G."/>
            <person name="Miller A."/>
            <person name="Pearson R."/>
            <person name="Yan Q."/>
            <person name="Kim M."/>
            <person name="Jeong S."/>
            <person name="Park J."/>
            <person name="Jun S."/>
            <person name="Choi H."/>
            <person name="Chung T."/>
            <person name="Yoo Y."/>
            <person name="Park E."/>
            <person name="Hwang S."/>
            <person name="Lee B."/>
            <person name="Sathyamoorthy V."/>
            <person name="Carter L."/>
            <person name="Mammel M."/>
            <person name="Jackson S."/>
            <person name="Kothary M."/>
            <person name="Patel I."/>
            <person name="Grim C."/>
            <person name="Gopinath G."/>
            <person name="Gangiredla J."/>
            <person name="Chase H."/>
        </authorList>
    </citation>
    <scope>NUCLEOTIDE SEQUENCE [LARGE SCALE GENOMIC DNA]</scope>
    <source>
        <strain evidence="3 4">MOD1-Md1s</strain>
    </source>
</reference>
<keyword evidence="1" id="KW-0732">Signal</keyword>
<sequence>MKRFPLIALALLANSASAHQLEAQFPNGLDEALRCAYFADRAELSPAPYEKVALRISKGAYTQLSSDAFTIQFAENYATVITLAHSQLNDFADRQQGTLSEKLKSGAAELMKINRCDEVM</sequence>
<protein>
    <submittedName>
        <fullName evidence="3">Uncharacterized protein</fullName>
    </submittedName>
</protein>